<evidence type="ECO:0000313" key="4">
    <source>
        <dbReference type="RefSeq" id="XP_022241123.1"/>
    </source>
</evidence>
<keyword evidence="2" id="KW-1185">Reference proteome</keyword>
<evidence type="ECO:0000256" key="1">
    <source>
        <dbReference type="SAM" id="MobiDB-lite"/>
    </source>
</evidence>
<protein>
    <submittedName>
        <fullName evidence="3 4">Uncharacterized protein LOC111085681</fullName>
    </submittedName>
</protein>
<gene>
    <name evidence="3 4" type="primary">LOC111085681</name>
</gene>
<evidence type="ECO:0000313" key="3">
    <source>
        <dbReference type="RefSeq" id="XP_022241122.1"/>
    </source>
</evidence>
<feature type="region of interest" description="Disordered" evidence="1">
    <location>
        <begin position="1"/>
        <end position="41"/>
    </location>
</feature>
<organism evidence="2 4">
    <name type="scientific">Limulus polyphemus</name>
    <name type="common">Atlantic horseshoe crab</name>
    <dbReference type="NCBI Taxonomy" id="6850"/>
    <lineage>
        <taxon>Eukaryota</taxon>
        <taxon>Metazoa</taxon>
        <taxon>Ecdysozoa</taxon>
        <taxon>Arthropoda</taxon>
        <taxon>Chelicerata</taxon>
        <taxon>Merostomata</taxon>
        <taxon>Xiphosura</taxon>
        <taxon>Limulidae</taxon>
        <taxon>Limulus</taxon>
    </lineage>
</organism>
<dbReference type="Proteomes" id="UP000694941">
    <property type="component" value="Unplaced"/>
</dbReference>
<dbReference type="GeneID" id="111085681"/>
<reference evidence="3 4" key="1">
    <citation type="submission" date="2025-05" db="UniProtKB">
        <authorList>
            <consortium name="RefSeq"/>
        </authorList>
    </citation>
    <scope>IDENTIFICATION</scope>
    <source>
        <tissue evidence="3 4">Muscle</tissue>
    </source>
</reference>
<dbReference type="RefSeq" id="XP_022241123.1">
    <property type="nucleotide sequence ID" value="XM_022385415.1"/>
</dbReference>
<dbReference type="RefSeq" id="XP_022241122.1">
    <property type="nucleotide sequence ID" value="XM_022385414.1"/>
</dbReference>
<accession>A0ABM1SBW8</accession>
<name>A0ABM1SBW8_LIMPO</name>
<proteinExistence type="predicted"/>
<feature type="compositionally biased region" description="Basic and acidic residues" evidence="1">
    <location>
        <begin position="1"/>
        <end position="15"/>
    </location>
</feature>
<evidence type="ECO:0000313" key="2">
    <source>
        <dbReference type="Proteomes" id="UP000694941"/>
    </source>
</evidence>
<sequence length="141" mass="15877">MEKEISHPDEARPSEDVPQSSLSDDFVLSSRESRTPCDTQTSATATTILTKAEIDWLYDHCDEYYIDGNEKAESNHRHSLSECAATTNSTDLDKSCQDNSAVAREKARRASTESLKAAGRKLRKISREFHFKFNQDATDET</sequence>